<sequence length="236" mass="25201">MTLKIGSSGTAVRQLQQQLKSAGYNTGGIDGQFGSRTDAAVRAYQRAKGLTVDGKVGTETMRALQRDSFDPGTRPANTNNTTNGTNTNNTTNGTGPRPNAGANRTATFDRVTNRGARNQMVEGKITVNGRTYDFRSGGHGRGSLPAGQYEIRPHLWSRNDRSMSVGGVGYSFAVSDKYDSRVGGTRRLLRIHPDGGSAGTEGCIGIVGNAAVQRQFREDMRAELARNGGRFTLNVG</sequence>
<dbReference type="EMBL" id="QFQP01000035">
    <property type="protein sequence ID" value="PZR06996.1"/>
    <property type="molecule type" value="Genomic_DNA"/>
</dbReference>
<proteinExistence type="predicted"/>
<dbReference type="InterPro" id="IPR036365">
    <property type="entry name" value="PGBD-like_sf"/>
</dbReference>
<evidence type="ECO:0000256" key="1">
    <source>
        <dbReference type="SAM" id="MobiDB-lite"/>
    </source>
</evidence>
<dbReference type="InterPro" id="IPR002477">
    <property type="entry name" value="Peptidoglycan-bd-like"/>
</dbReference>
<name>A0A2W5T4C0_9BACT</name>
<dbReference type="InterPro" id="IPR036366">
    <property type="entry name" value="PGBDSf"/>
</dbReference>
<protein>
    <recommendedName>
        <fullName evidence="2">Peptidoglycan binding-like domain-containing protein</fullName>
    </recommendedName>
</protein>
<dbReference type="AlphaFoldDB" id="A0A2W5T4C0"/>
<feature type="region of interest" description="Disordered" evidence="1">
    <location>
        <begin position="67"/>
        <end position="105"/>
    </location>
</feature>
<feature type="domain" description="Peptidoglycan binding-like" evidence="2">
    <location>
        <begin position="8"/>
        <end position="64"/>
    </location>
</feature>
<dbReference type="Proteomes" id="UP000249061">
    <property type="component" value="Unassembled WGS sequence"/>
</dbReference>
<evidence type="ECO:0000313" key="3">
    <source>
        <dbReference type="EMBL" id="PZR06996.1"/>
    </source>
</evidence>
<gene>
    <name evidence="3" type="ORF">DI536_29465</name>
</gene>
<evidence type="ECO:0000259" key="2">
    <source>
        <dbReference type="Pfam" id="PF01471"/>
    </source>
</evidence>
<dbReference type="SUPFAM" id="SSF47090">
    <property type="entry name" value="PGBD-like"/>
    <property type="match status" value="1"/>
</dbReference>
<evidence type="ECO:0000313" key="4">
    <source>
        <dbReference type="Proteomes" id="UP000249061"/>
    </source>
</evidence>
<feature type="compositionally biased region" description="Low complexity" evidence="1">
    <location>
        <begin position="71"/>
        <end position="101"/>
    </location>
</feature>
<dbReference type="Pfam" id="PF01471">
    <property type="entry name" value="PG_binding_1"/>
    <property type="match status" value="1"/>
</dbReference>
<reference evidence="3 4" key="1">
    <citation type="submission" date="2017-08" db="EMBL/GenBank/DDBJ databases">
        <title>Infants hospitalized years apart are colonized by the same room-sourced microbial strains.</title>
        <authorList>
            <person name="Brooks B."/>
            <person name="Olm M.R."/>
            <person name="Firek B.A."/>
            <person name="Baker R."/>
            <person name="Thomas B.C."/>
            <person name="Morowitz M.J."/>
            <person name="Banfield J.F."/>
        </authorList>
    </citation>
    <scope>NUCLEOTIDE SEQUENCE [LARGE SCALE GENOMIC DNA]</scope>
    <source>
        <strain evidence="3">S2_003_000_R2_14</strain>
    </source>
</reference>
<organism evidence="3 4">
    <name type="scientific">Archangium gephyra</name>
    <dbReference type="NCBI Taxonomy" id="48"/>
    <lineage>
        <taxon>Bacteria</taxon>
        <taxon>Pseudomonadati</taxon>
        <taxon>Myxococcota</taxon>
        <taxon>Myxococcia</taxon>
        <taxon>Myxococcales</taxon>
        <taxon>Cystobacterineae</taxon>
        <taxon>Archangiaceae</taxon>
        <taxon>Archangium</taxon>
    </lineage>
</organism>
<dbReference type="Gene3D" id="1.10.101.10">
    <property type="entry name" value="PGBD-like superfamily/PGBD"/>
    <property type="match status" value="1"/>
</dbReference>
<accession>A0A2W5T4C0</accession>
<comment type="caution">
    <text evidence="3">The sequence shown here is derived from an EMBL/GenBank/DDBJ whole genome shotgun (WGS) entry which is preliminary data.</text>
</comment>